<evidence type="ECO:0000313" key="2">
    <source>
        <dbReference type="EMBL" id="GFF17214.1"/>
    </source>
</evidence>
<dbReference type="OrthoDB" id="3650366at2759"/>
<dbReference type="InterPro" id="IPR053226">
    <property type="entry name" value="Pyrrolopyrazine_biosynth_F"/>
</dbReference>
<protein>
    <submittedName>
        <fullName evidence="2">Uncharacterized protein</fullName>
    </submittedName>
</protein>
<dbReference type="SUPFAM" id="SSF52540">
    <property type="entry name" value="P-loop containing nucleoside triphosphate hydrolases"/>
    <property type="match status" value="1"/>
</dbReference>
<dbReference type="AlphaFoldDB" id="A0A5M3YXD2"/>
<dbReference type="Proteomes" id="UP000452235">
    <property type="component" value="Unassembled WGS sequence"/>
</dbReference>
<evidence type="ECO:0000256" key="1">
    <source>
        <dbReference type="SAM" id="MobiDB-lite"/>
    </source>
</evidence>
<dbReference type="EMBL" id="BLJY01000006">
    <property type="protein sequence ID" value="GFF17214.1"/>
    <property type="molecule type" value="Genomic_DNA"/>
</dbReference>
<gene>
    <name evidence="2" type="ORF">ATEIFO6365_0006056200</name>
</gene>
<dbReference type="PANTHER" id="PTHR48419">
    <property type="entry name" value="SULFOTRANSFERASE DOMAIN-CONTAINING PROTEIN"/>
    <property type="match status" value="1"/>
</dbReference>
<feature type="compositionally biased region" description="Basic and acidic residues" evidence="1">
    <location>
        <begin position="268"/>
        <end position="292"/>
    </location>
</feature>
<organism evidence="2 3">
    <name type="scientific">Aspergillus terreus</name>
    <dbReference type="NCBI Taxonomy" id="33178"/>
    <lineage>
        <taxon>Eukaryota</taxon>
        <taxon>Fungi</taxon>
        <taxon>Dikarya</taxon>
        <taxon>Ascomycota</taxon>
        <taxon>Pezizomycotina</taxon>
        <taxon>Eurotiomycetes</taxon>
        <taxon>Eurotiomycetidae</taxon>
        <taxon>Eurotiales</taxon>
        <taxon>Aspergillaceae</taxon>
        <taxon>Aspergillus</taxon>
        <taxon>Aspergillus subgen. Circumdati</taxon>
    </lineage>
</organism>
<accession>A0A5M3YXD2</accession>
<keyword evidence="3" id="KW-1185">Reference proteome</keyword>
<dbReference type="InterPro" id="IPR027417">
    <property type="entry name" value="P-loop_NTPase"/>
</dbReference>
<evidence type="ECO:0000313" key="3">
    <source>
        <dbReference type="Proteomes" id="UP000452235"/>
    </source>
</evidence>
<name>A0A5M3YXD2_ASPTE</name>
<feature type="region of interest" description="Disordered" evidence="1">
    <location>
        <begin position="268"/>
        <end position="299"/>
    </location>
</feature>
<dbReference type="VEuPathDB" id="FungiDB:ATEG_03331"/>
<comment type="caution">
    <text evidence="2">The sequence shown here is derived from an EMBL/GenBank/DDBJ whole genome shotgun (WGS) entry which is preliminary data.</text>
</comment>
<dbReference type="Gene3D" id="3.40.50.300">
    <property type="entry name" value="P-loop containing nucleotide triphosphate hydrolases"/>
    <property type="match status" value="1"/>
</dbReference>
<sequence>MTGPEPPRRTLLVSSPRTASNLLLRILNLKDQPHALTNESGGYFFFPAFTASTKDGRLAKTRDQWTDEDRKDVQSAYQVCVDQLEDWSARAAKEDKILFAKEHAFWIFDPTSIHKLGATACGAGEAVNGNKQHEPLFRLQFPSSYGACDTWSDPNETALPDEYLRTWRMAFIIRHPALMCASFYRAMKKMIHLGILQEYELPALFATNMSFQWPRMLYDWSVAQGIAGLEPLILDANDVIHNPEVVVKFSEQIGLDSTRLVFEWEANKPKNENGSEQNGAHENDTQRAEGPKDNASSSFDRLRDFKNKDTQQIMLGSLTASSGVLKEKAPETVDIAAEAAKWKEEFGEEGACMVEKAVRAAMADYEYLKERRVRA</sequence>
<reference evidence="2 3" key="1">
    <citation type="submission" date="2020-01" db="EMBL/GenBank/DDBJ databases">
        <title>Aspergillus terreus IFO 6365 whole genome shotgun sequence.</title>
        <authorList>
            <person name="Kanamasa S."/>
            <person name="Takahashi H."/>
        </authorList>
    </citation>
    <scope>NUCLEOTIDE SEQUENCE [LARGE SCALE GENOMIC DNA]</scope>
    <source>
        <strain evidence="2 3">IFO 6365</strain>
    </source>
</reference>
<dbReference type="PANTHER" id="PTHR48419:SF1">
    <property type="entry name" value="SULFOTRANSFERASE DOMAIN-CONTAINING PROTEIN"/>
    <property type="match status" value="1"/>
</dbReference>
<proteinExistence type="predicted"/>